<evidence type="ECO:0000313" key="2">
    <source>
        <dbReference type="Proteomes" id="UP000186785"/>
    </source>
</evidence>
<proteinExistence type="predicted"/>
<name>A0A1Q5PQJ6_9ACTO</name>
<dbReference type="PANTHER" id="PTHR36456:SF1">
    <property type="entry name" value="UPF0232 PROTEIN SCO3875"/>
    <property type="match status" value="1"/>
</dbReference>
<evidence type="ECO:0008006" key="3">
    <source>
        <dbReference type="Google" id="ProtNLM"/>
    </source>
</evidence>
<dbReference type="InterPro" id="IPR007922">
    <property type="entry name" value="DciA-like"/>
</dbReference>
<accession>A0A1Q5PQJ6</accession>
<sequence>MERSTYTEQSPAEFLRAEAAKIDSRILGYSAGVGLPRVMSGPGPSARDPQKVGPMFSGIFNGREKELSAASIMTNWAEMVGPQIAEHAEIESFKDGKLIIRASSTAWAQQLKLLIPNIMRKIGAAQAGVKQLIILPPKGPNWKKGPLSVPGRGPRDTYG</sequence>
<dbReference type="STRING" id="1921764.BSR28_02315"/>
<protein>
    <recommendedName>
        <fullName evidence="3">DUF721 domain-containing protein</fullName>
    </recommendedName>
</protein>
<dbReference type="Pfam" id="PF05258">
    <property type="entry name" value="DciA"/>
    <property type="match status" value="1"/>
</dbReference>
<dbReference type="AlphaFoldDB" id="A0A1Q5PQJ6"/>
<evidence type="ECO:0000313" key="1">
    <source>
        <dbReference type="EMBL" id="OKL49854.1"/>
    </source>
</evidence>
<gene>
    <name evidence="1" type="ORF">BSR29_00165</name>
</gene>
<dbReference type="Proteomes" id="UP000186785">
    <property type="component" value="Unassembled WGS sequence"/>
</dbReference>
<comment type="caution">
    <text evidence="1">The sequence shown here is derived from an EMBL/GenBank/DDBJ whole genome shotgun (WGS) entry which is preliminary data.</text>
</comment>
<dbReference type="PANTHER" id="PTHR36456">
    <property type="entry name" value="UPF0232 PROTEIN SCO3875"/>
    <property type="match status" value="1"/>
</dbReference>
<keyword evidence="2" id="KW-1185">Reference proteome</keyword>
<dbReference type="EMBL" id="MQSV01000001">
    <property type="protein sequence ID" value="OKL49854.1"/>
    <property type="molecule type" value="Genomic_DNA"/>
</dbReference>
<reference evidence="1 2" key="1">
    <citation type="submission" date="2016-11" db="EMBL/GenBank/DDBJ databases">
        <title>Actinomyces gypaetusis sp. nov. isolated from the vulture Gypaetus barbatus in Qinghai Tibet Plateau China.</title>
        <authorList>
            <person name="Meng X."/>
        </authorList>
    </citation>
    <scope>NUCLEOTIDE SEQUENCE [LARGE SCALE GENOMIC DNA]</scope>
    <source>
        <strain evidence="1 2">VUL4_2</strain>
    </source>
</reference>
<organism evidence="1 2">
    <name type="scientific">Boudabousia liubingyangii</name>
    <dbReference type="NCBI Taxonomy" id="1921764"/>
    <lineage>
        <taxon>Bacteria</taxon>
        <taxon>Bacillati</taxon>
        <taxon>Actinomycetota</taxon>
        <taxon>Actinomycetes</taxon>
        <taxon>Actinomycetales</taxon>
        <taxon>Actinomycetaceae</taxon>
        <taxon>Boudabousia</taxon>
    </lineage>
</organism>